<feature type="domain" description="Solute-binding protein family 5" evidence="6">
    <location>
        <begin position="84"/>
        <end position="466"/>
    </location>
</feature>
<evidence type="ECO:0000256" key="5">
    <source>
        <dbReference type="SAM" id="SignalP"/>
    </source>
</evidence>
<dbReference type="AlphaFoldDB" id="A0A963YXY5"/>
<keyword evidence="4 5" id="KW-0732">Signal</keyword>
<feature type="chain" id="PRO_5037700161" evidence="5">
    <location>
        <begin position="31"/>
        <end position="556"/>
    </location>
</feature>
<sequence>MTLRRWLHSSALALIAASGLAAATAGTAQAADHMGGTLNLTGAAAAGTIDPQINYTSQFWSVLFITNDGLVAFKHVSGDASNNIVADLATSVPAPQDGGKTYVFTLRKGVKFSNGQDITPEDVVATFQRIFKVSNPNAGSWYNVIVGSDACLKTPATCTLAGGVVADDAANTVTFHLTQPDSEFFYKLATPFADIVPASTPAKDLGTTAAPATGPYMITSYDPQKNMILKRNPYFKVWNKDAQPAGYVDEINYTFGPKPEDEVTAIENGQQDWMFDSPPSDRLPEMASKYPSSIHINPLFAIYYAPMNVNIAPFNNKDARLAVNYALNRRSAVNIYGGPRLAVPNCQVLPPGFPGYTAYCPYTKNPGTKWSAPDMDKAKAFMKASGQAGAPVTVIADDQNVDPALGTYLVSVLNSLGFKATLKVISANIQFTYIQNTKNNVQISISQWYQDYPAASDFINVLLSCGSFHPGSDASINISGFCDKGIDAEINKNLITAVTDQKAANAEWGKIDHELTDQAPWATMFTPKQLDFVSSRLKNFTFSDQFHMIYSQVWVQ</sequence>
<dbReference type="Gene3D" id="3.40.190.10">
    <property type="entry name" value="Periplasmic binding protein-like II"/>
    <property type="match status" value="1"/>
</dbReference>
<dbReference type="InterPro" id="IPR039424">
    <property type="entry name" value="SBP_5"/>
</dbReference>
<evidence type="ECO:0000256" key="1">
    <source>
        <dbReference type="ARBA" id="ARBA00004418"/>
    </source>
</evidence>
<evidence type="ECO:0000256" key="4">
    <source>
        <dbReference type="ARBA" id="ARBA00022729"/>
    </source>
</evidence>
<proteinExistence type="inferred from homology"/>
<dbReference type="PANTHER" id="PTHR30290:SF9">
    <property type="entry name" value="OLIGOPEPTIDE-BINDING PROTEIN APPA"/>
    <property type="match status" value="1"/>
</dbReference>
<dbReference type="GO" id="GO:0030288">
    <property type="term" value="C:outer membrane-bounded periplasmic space"/>
    <property type="evidence" value="ECO:0007669"/>
    <property type="project" value="UniProtKB-ARBA"/>
</dbReference>
<dbReference type="GO" id="GO:0043190">
    <property type="term" value="C:ATP-binding cassette (ABC) transporter complex"/>
    <property type="evidence" value="ECO:0007669"/>
    <property type="project" value="InterPro"/>
</dbReference>
<feature type="signal peptide" evidence="5">
    <location>
        <begin position="1"/>
        <end position="30"/>
    </location>
</feature>
<evidence type="ECO:0000313" key="8">
    <source>
        <dbReference type="Proteomes" id="UP000721844"/>
    </source>
</evidence>
<dbReference type="GO" id="GO:1904680">
    <property type="term" value="F:peptide transmembrane transporter activity"/>
    <property type="evidence" value="ECO:0007669"/>
    <property type="project" value="TreeGrafter"/>
</dbReference>
<gene>
    <name evidence="7" type="ORF">ACELLULO517_03320</name>
</gene>
<comment type="similarity">
    <text evidence="2">Belongs to the bacterial solute-binding protein 5 family.</text>
</comment>
<organism evidence="7 8">
    <name type="scientific">Acidisoma cellulosilyticum</name>
    <dbReference type="NCBI Taxonomy" id="2802395"/>
    <lineage>
        <taxon>Bacteria</taxon>
        <taxon>Pseudomonadati</taxon>
        <taxon>Pseudomonadota</taxon>
        <taxon>Alphaproteobacteria</taxon>
        <taxon>Acetobacterales</taxon>
        <taxon>Acidocellaceae</taxon>
        <taxon>Acidisoma</taxon>
    </lineage>
</organism>
<protein>
    <submittedName>
        <fullName evidence="7">ABC transporter substrate-binding protein</fullName>
    </submittedName>
</protein>
<dbReference type="SUPFAM" id="SSF53850">
    <property type="entry name" value="Periplasmic binding protein-like II"/>
    <property type="match status" value="1"/>
</dbReference>
<evidence type="ECO:0000256" key="3">
    <source>
        <dbReference type="ARBA" id="ARBA00022448"/>
    </source>
</evidence>
<dbReference type="CDD" id="cd08506">
    <property type="entry name" value="PBP2_clavulanate_OppA2"/>
    <property type="match status" value="1"/>
</dbReference>
<dbReference type="Proteomes" id="UP000721844">
    <property type="component" value="Unassembled WGS sequence"/>
</dbReference>
<dbReference type="InterPro" id="IPR006311">
    <property type="entry name" value="TAT_signal"/>
</dbReference>
<evidence type="ECO:0000256" key="2">
    <source>
        <dbReference type="ARBA" id="ARBA00005695"/>
    </source>
</evidence>
<evidence type="ECO:0000259" key="6">
    <source>
        <dbReference type="Pfam" id="PF00496"/>
    </source>
</evidence>
<keyword evidence="8" id="KW-1185">Reference proteome</keyword>
<dbReference type="PROSITE" id="PS51318">
    <property type="entry name" value="TAT"/>
    <property type="match status" value="1"/>
</dbReference>
<name>A0A963YXY5_9PROT</name>
<comment type="caution">
    <text evidence="7">The sequence shown here is derived from an EMBL/GenBank/DDBJ whole genome shotgun (WGS) entry which is preliminary data.</text>
</comment>
<dbReference type="Pfam" id="PF00496">
    <property type="entry name" value="SBP_bac_5"/>
    <property type="match status" value="1"/>
</dbReference>
<dbReference type="InterPro" id="IPR030678">
    <property type="entry name" value="Peptide/Ni-bd"/>
</dbReference>
<comment type="subcellular location">
    <subcellularLocation>
        <location evidence="1">Periplasm</location>
    </subcellularLocation>
</comment>
<dbReference type="PIRSF" id="PIRSF002741">
    <property type="entry name" value="MppA"/>
    <property type="match status" value="1"/>
</dbReference>
<evidence type="ECO:0000313" key="7">
    <source>
        <dbReference type="EMBL" id="MCB8879253.1"/>
    </source>
</evidence>
<reference evidence="7 8" key="1">
    <citation type="journal article" date="2021" name="Microorganisms">
        <title>Acidisoma silvae sp. nov. and Acidisomacellulosilytica sp. nov., Two Acidophilic Bacteria Isolated from Decaying Wood, Hydrolyzing Cellulose and Producing Poly-3-hydroxybutyrate.</title>
        <authorList>
            <person name="Mieszkin S."/>
            <person name="Pouder E."/>
            <person name="Uroz S."/>
            <person name="Simon-Colin C."/>
            <person name="Alain K."/>
        </authorList>
    </citation>
    <scope>NUCLEOTIDE SEQUENCE [LARGE SCALE GENOMIC DNA]</scope>
    <source>
        <strain evidence="7 8">HW T5.17</strain>
    </source>
</reference>
<dbReference type="RefSeq" id="WP_227305847.1">
    <property type="nucleotide sequence ID" value="NZ_JAESVA010000001.1"/>
</dbReference>
<keyword evidence="3" id="KW-0813">Transport</keyword>
<dbReference type="GO" id="GO:0015833">
    <property type="term" value="P:peptide transport"/>
    <property type="evidence" value="ECO:0007669"/>
    <property type="project" value="TreeGrafter"/>
</dbReference>
<dbReference type="PANTHER" id="PTHR30290">
    <property type="entry name" value="PERIPLASMIC BINDING COMPONENT OF ABC TRANSPORTER"/>
    <property type="match status" value="1"/>
</dbReference>
<dbReference type="EMBL" id="JAESVA010000001">
    <property type="protein sequence ID" value="MCB8879253.1"/>
    <property type="molecule type" value="Genomic_DNA"/>
</dbReference>
<accession>A0A963YXY5</accession>
<dbReference type="Gene3D" id="3.10.105.10">
    <property type="entry name" value="Dipeptide-binding Protein, Domain 3"/>
    <property type="match status" value="1"/>
</dbReference>
<dbReference type="InterPro" id="IPR000914">
    <property type="entry name" value="SBP_5_dom"/>
</dbReference>